<keyword evidence="1" id="KW-0812">Transmembrane</keyword>
<gene>
    <name evidence="2" type="ORF">TR150127</name>
</gene>
<reference evidence="2" key="1">
    <citation type="submission" date="2016-01" db="EMBL/GenBank/DDBJ databases">
        <title>Reference transcriptome for the parasite Schistocephalus solidus: insights into the molecular evolution of parasitism.</title>
        <authorList>
            <person name="Hebert F.O."/>
            <person name="Grambauer S."/>
            <person name="Barber I."/>
            <person name="Landry C.R."/>
            <person name="Aubin-Horth N."/>
        </authorList>
    </citation>
    <scope>NUCLEOTIDE SEQUENCE</scope>
</reference>
<dbReference type="EMBL" id="GEEE01024435">
    <property type="protein sequence ID" value="JAP38790.1"/>
    <property type="molecule type" value="Transcribed_RNA"/>
</dbReference>
<protein>
    <submittedName>
        <fullName evidence="2">Uncharacterized protein</fullName>
    </submittedName>
</protein>
<feature type="transmembrane region" description="Helical" evidence="1">
    <location>
        <begin position="45"/>
        <end position="69"/>
    </location>
</feature>
<name>A0A0X3NHG6_SCHSO</name>
<accession>A0A0X3NHG6</accession>
<proteinExistence type="predicted"/>
<dbReference type="AlphaFoldDB" id="A0A0X3NHG6"/>
<sequence length="222" mass="25629">MQKQLLVLALFSLGIILLVICAVLRMCIASGNIRSDHSGGFGLGFLLRWHIVTLPVLVHILLISLFVLLGQGLVLRFVRAVFPPTPQFFRNVSDLPVRVFLFNFASELITEEEERRPGTFWLSGILRSLPFLAFLNTLRRHVVNHFTVKTLFIEGRHVLKTFLLLRCHNLPTFGAFFREVTKYNVFTRMFPFVFFPNHLNEAGVGRHGPFWSVFVFQYTTHR</sequence>
<dbReference type="EMBL" id="GEEE01010561">
    <property type="protein sequence ID" value="JAP52664.1"/>
    <property type="molecule type" value="Transcribed_RNA"/>
</dbReference>
<evidence type="ECO:0000313" key="2">
    <source>
        <dbReference type="EMBL" id="JAP38790.1"/>
    </source>
</evidence>
<keyword evidence="1" id="KW-0472">Membrane</keyword>
<evidence type="ECO:0000256" key="1">
    <source>
        <dbReference type="SAM" id="Phobius"/>
    </source>
</evidence>
<organism evidence="2">
    <name type="scientific">Schistocephalus solidus</name>
    <name type="common">Tapeworm</name>
    <dbReference type="NCBI Taxonomy" id="70667"/>
    <lineage>
        <taxon>Eukaryota</taxon>
        <taxon>Metazoa</taxon>
        <taxon>Spiralia</taxon>
        <taxon>Lophotrochozoa</taxon>
        <taxon>Platyhelminthes</taxon>
        <taxon>Cestoda</taxon>
        <taxon>Eucestoda</taxon>
        <taxon>Diphyllobothriidea</taxon>
        <taxon>Diphyllobothriidae</taxon>
        <taxon>Schistocephalus</taxon>
    </lineage>
</organism>
<keyword evidence="1" id="KW-1133">Transmembrane helix</keyword>